<evidence type="ECO:0000256" key="1">
    <source>
        <dbReference type="SAM" id="MobiDB-lite"/>
    </source>
</evidence>
<dbReference type="GO" id="GO:0071897">
    <property type="term" value="P:DNA biosynthetic process"/>
    <property type="evidence" value="ECO:0007669"/>
    <property type="project" value="UniProtKB-ARBA"/>
</dbReference>
<evidence type="ECO:0000313" key="3">
    <source>
        <dbReference type="Proteomes" id="UP000826195"/>
    </source>
</evidence>
<dbReference type="EMBL" id="JAHXZJ010002632">
    <property type="protein sequence ID" value="KAH0537623.1"/>
    <property type="molecule type" value="Genomic_DNA"/>
</dbReference>
<accession>A0AAV7HXP7</accession>
<feature type="compositionally biased region" description="Basic and acidic residues" evidence="1">
    <location>
        <begin position="102"/>
        <end position="111"/>
    </location>
</feature>
<gene>
    <name evidence="2" type="ORF">KQX54_000010</name>
</gene>
<dbReference type="SUPFAM" id="SSF56672">
    <property type="entry name" value="DNA/RNA polymerases"/>
    <property type="match status" value="1"/>
</dbReference>
<dbReference type="InterPro" id="IPR043502">
    <property type="entry name" value="DNA/RNA_pol_sf"/>
</dbReference>
<protein>
    <submittedName>
        <fullName evidence="2">Uncharacterized protein</fullName>
    </submittedName>
</protein>
<keyword evidence="3" id="KW-1185">Reference proteome</keyword>
<feature type="compositionally biased region" description="Basic and acidic residues" evidence="1">
    <location>
        <begin position="123"/>
        <end position="162"/>
    </location>
</feature>
<reference evidence="2 3" key="1">
    <citation type="journal article" date="2021" name="J. Hered.">
        <title>A chromosome-level genome assembly of the parasitoid wasp, Cotesia glomerata (Hymenoptera: Braconidae).</title>
        <authorList>
            <person name="Pinto B.J."/>
            <person name="Weis J.J."/>
            <person name="Gamble T."/>
            <person name="Ode P.J."/>
            <person name="Paul R."/>
            <person name="Zaspel J.M."/>
        </authorList>
    </citation>
    <scope>NUCLEOTIDE SEQUENCE [LARGE SCALE GENOMIC DNA]</scope>
    <source>
        <strain evidence="2">CgM1</strain>
    </source>
</reference>
<proteinExistence type="predicted"/>
<comment type="caution">
    <text evidence="2">The sequence shown here is derived from an EMBL/GenBank/DDBJ whole genome shotgun (WGS) entry which is preliminary data.</text>
</comment>
<evidence type="ECO:0000313" key="2">
    <source>
        <dbReference type="EMBL" id="KAH0537623.1"/>
    </source>
</evidence>
<name>A0AAV7HXP7_COTGL</name>
<dbReference type="AlphaFoldDB" id="A0AAV7HXP7"/>
<sequence>MTVGSCSKDHICWVLTWLRERRRVPKRGFGRYEKPTLSRSWKSTTCLNFESRATLTELRILLKAQLNKTKIANAGREGIYDLLLDDLDRSELEVEENEGESDSDKEIRPLDDDPTQGNAQSKATREQESREAELHQELESEVREELEKKEREKIERENRESAESSANNGNSRKEKTRTRETSVVYLGHVIDEHGIHTDPEEVKAISEIAPPRTTKELRQFLGMVPTIHPELCRPN</sequence>
<organism evidence="2 3">
    <name type="scientific">Cotesia glomerata</name>
    <name type="common">Lepidopteran parasitic wasp</name>
    <name type="synonym">Apanteles glomeratus</name>
    <dbReference type="NCBI Taxonomy" id="32391"/>
    <lineage>
        <taxon>Eukaryota</taxon>
        <taxon>Metazoa</taxon>
        <taxon>Ecdysozoa</taxon>
        <taxon>Arthropoda</taxon>
        <taxon>Hexapoda</taxon>
        <taxon>Insecta</taxon>
        <taxon>Pterygota</taxon>
        <taxon>Neoptera</taxon>
        <taxon>Endopterygota</taxon>
        <taxon>Hymenoptera</taxon>
        <taxon>Apocrita</taxon>
        <taxon>Ichneumonoidea</taxon>
        <taxon>Braconidae</taxon>
        <taxon>Microgastrinae</taxon>
        <taxon>Cotesia</taxon>
    </lineage>
</organism>
<dbReference type="Proteomes" id="UP000826195">
    <property type="component" value="Unassembled WGS sequence"/>
</dbReference>
<feature type="region of interest" description="Disordered" evidence="1">
    <location>
        <begin position="92"/>
        <end position="178"/>
    </location>
</feature>